<protein>
    <recommendedName>
        <fullName evidence="5">Transmembrane protein</fullName>
    </recommendedName>
</protein>
<feature type="transmembrane region" description="Helical" evidence="2">
    <location>
        <begin position="1299"/>
        <end position="1321"/>
    </location>
</feature>
<name>A0A8S1PF57_PARPR</name>
<gene>
    <name evidence="3" type="ORF">PPRIM_AZ9-3.1.T1160137</name>
</gene>
<feature type="transmembrane region" description="Helical" evidence="2">
    <location>
        <begin position="91"/>
        <end position="112"/>
    </location>
</feature>
<dbReference type="PANTHER" id="PTHR31600:SF2">
    <property type="entry name" value="GAMETE ENRICHED GENE 10 PROTEIN-RELATED"/>
    <property type="match status" value="1"/>
</dbReference>
<dbReference type="InterPro" id="IPR052994">
    <property type="entry name" value="Tiny_macrocysts_regulators"/>
</dbReference>
<feature type="transmembrane region" description="Helical" evidence="2">
    <location>
        <begin position="132"/>
        <end position="157"/>
    </location>
</feature>
<feature type="transmembrane region" description="Helical" evidence="2">
    <location>
        <begin position="210"/>
        <end position="232"/>
    </location>
</feature>
<feature type="transmembrane region" description="Helical" evidence="2">
    <location>
        <begin position="244"/>
        <end position="262"/>
    </location>
</feature>
<dbReference type="EMBL" id="CAJJDM010000119">
    <property type="protein sequence ID" value="CAD8101797.1"/>
    <property type="molecule type" value="Genomic_DNA"/>
</dbReference>
<sequence length="1687" mass="199907">MKQFNQLKNFNYYVASCNILLEINFIKFNNLWLYLIHLISEFQIFGIVVLNLNKELLQLPLMNIDYGLNIISIISRPYKLIVEDNFFKYSYIIPLTLISLYIFHQLITFFLFSNQSQKNIIEYVMKSNNIKLIFHSISIMFLAIFDKLLCIPCIQLVCYSIEQNINNEFFGATEFINILFSILTFILILWIQLLYLMFVKEAITLNLFNFKVLIFQGLDYFYTFIIYIIVIIDCMNLEMKIKNYLIFIMFIILSIFKLNQLLNKYQYVSNIQDYLINLNVAFILISILLIGNSFIEEKQNLIIIIIIVPSLAIALIQQIKKKIDFSMLVKLPENQSTQTQQYLISIFQQKDQLNRIQQFSLSLFLFHHKNNCLEKSCSCKKQGLENEIKLKQLYLKQLILEFGKSINKLTDQSLKGFYCLFYIQSLIAINQSVKAYQQTNILLLKQSVHSMNDQQNIFSEQTTYSMTVEENQNVYKKKSNSDMIHRLEKISLNYISYINKIKINIILEIAKQNLISSFSFGNVIQKTQLSQSVQLFMKVEEQHQQLKHNITNIINRKKDIFMIMSSTTKLNPERFLNQCLDLIRRINFMENELQHLFQEFPSKKMQSIYSFYCAEILNNFMQAYRIINYNTISDNALIKIQRNYSVDLLTTQLHYMILIMDHQGTGLQIVERSHQMHKIIEYDQQEFKEIKSILSLLPKGFSTIHKHLIEDFLITGRSKFFREQNVNLILQRDSFLCAVDFFFDFDLTKLQELTFQVFFSENNGTNSYLILNNKHLILGVTRELCKQLKLEENEQQKLPDQIYLMDIQQLIPEYFTLIDQNNIDKSQPFSNVQIIFNDKNQTIQKSISNDTKKTTEQIRFYYANIVVTIRLTHSIIEIKNVVESKKSIQQESIVDYDNFEQECYDFIEEFHIQQPNQYNNDLFPKLKKGIDIQNDCYIQEEINENIDQIDTNRIISQQQRQLISESIQQYELISPGRSNRQLIDKTNSFATHQINQSCQQRFFQHQNEEKEKEQSQSNQSYAEKGFAKLNNEQNQQNAEIRENLRQQLNEENQTTLQAKKINLDNAASSTLGTFSQNFQLFKKYELLQQIVQSIKFSIMFDLMIFSLLIVSLISIIFAIILINNSSTDIYSALSQMQMLEFYTSFMNPCYLFLSSFSSTYNYMNGSFEHNQLQNIQSLIQYNQYTINQSFINIKKSYSIQSQGNLLQQDLSTTFIDFKYIKGNEFTSEQISLREAIFLIIQYHYNFQSIYTQENGLEQMIQQLISYLINLDDVNKEILNLNTEIITYISDNHFLLQQKWIIVCLRCTYLILLFQLSAWLLYIKHIRKYSKILKLFQKVDIVWVLRDLERCKELLNLLNKDSNLMFRYKFNIFLKERFFKSELSKKHIIQDKIKRTGFIKLDNKQKLLLSRLGSFILYSVLFCIFFIYSFIMNLQGINFMDYYQMKSLQYNQIGEFGISIPKAYSLREVLYFKSNNFIGYEYISYNLTDQYLLIIQNSLDSLSNFLQTYTFTDSNYNDQNLLDLNNQTLCEVESISKTFDLQQQFLCKQIYDNVMDRGLSITITKIRDILLTEMNNSQLFSQRINPPFNEIEIGIYLSVIIMNVLQTIKTELSDQADQLNMTIWIVSIIYLVFTFLKIGFILLFVRTHYLNEFQNIKKITILLPQAALFIDDLFERQLRQLIAKENLV</sequence>
<evidence type="ECO:0008006" key="5">
    <source>
        <dbReference type="Google" id="ProtNLM"/>
    </source>
</evidence>
<evidence type="ECO:0000256" key="1">
    <source>
        <dbReference type="SAM" id="Coils"/>
    </source>
</evidence>
<feature type="transmembrane region" description="Helical" evidence="2">
    <location>
        <begin position="1102"/>
        <end position="1122"/>
    </location>
</feature>
<dbReference type="PANTHER" id="PTHR31600">
    <property type="entry name" value="TINY MACROCYSTS PROTEIN B-RELATED"/>
    <property type="match status" value="1"/>
</dbReference>
<evidence type="ECO:0000256" key="2">
    <source>
        <dbReference type="SAM" id="Phobius"/>
    </source>
</evidence>
<reference evidence="3" key="1">
    <citation type="submission" date="2021-01" db="EMBL/GenBank/DDBJ databases">
        <authorList>
            <consortium name="Genoscope - CEA"/>
            <person name="William W."/>
        </authorList>
    </citation>
    <scope>NUCLEOTIDE SEQUENCE</scope>
</reference>
<evidence type="ECO:0000313" key="4">
    <source>
        <dbReference type="Proteomes" id="UP000688137"/>
    </source>
</evidence>
<organism evidence="3 4">
    <name type="scientific">Paramecium primaurelia</name>
    <dbReference type="NCBI Taxonomy" id="5886"/>
    <lineage>
        <taxon>Eukaryota</taxon>
        <taxon>Sar</taxon>
        <taxon>Alveolata</taxon>
        <taxon>Ciliophora</taxon>
        <taxon>Intramacronucleata</taxon>
        <taxon>Oligohymenophorea</taxon>
        <taxon>Peniculida</taxon>
        <taxon>Parameciidae</taxon>
        <taxon>Paramecium</taxon>
    </lineage>
</organism>
<comment type="caution">
    <text evidence="3">The sequence shown here is derived from an EMBL/GenBank/DDBJ whole genome shotgun (WGS) entry which is preliminary data.</text>
</comment>
<feature type="transmembrane region" description="Helical" evidence="2">
    <location>
        <begin position="274"/>
        <end position="295"/>
    </location>
</feature>
<proteinExistence type="predicted"/>
<feature type="transmembrane region" description="Helical" evidence="2">
    <location>
        <begin position="177"/>
        <end position="198"/>
    </location>
</feature>
<accession>A0A8S1PF57</accession>
<feature type="transmembrane region" description="Helical" evidence="2">
    <location>
        <begin position="1407"/>
        <end position="1430"/>
    </location>
</feature>
<keyword evidence="2" id="KW-1133">Transmembrane helix</keyword>
<keyword evidence="2" id="KW-0812">Transmembrane</keyword>
<keyword evidence="1" id="KW-0175">Coiled coil</keyword>
<feature type="coiled-coil region" evidence="1">
    <location>
        <begin position="1026"/>
        <end position="1054"/>
    </location>
</feature>
<feature type="transmembrane region" description="Helical" evidence="2">
    <location>
        <begin position="301"/>
        <end position="319"/>
    </location>
</feature>
<feature type="transmembrane region" description="Helical" evidence="2">
    <location>
        <begin position="1620"/>
        <end position="1644"/>
    </location>
</feature>
<feature type="transmembrane region" description="Helical" evidence="2">
    <location>
        <begin position="31"/>
        <end position="52"/>
    </location>
</feature>
<keyword evidence="2" id="KW-0472">Membrane</keyword>
<keyword evidence="4" id="KW-1185">Reference proteome</keyword>
<dbReference type="OMA" id="RINFMEN"/>
<dbReference type="Proteomes" id="UP000688137">
    <property type="component" value="Unassembled WGS sequence"/>
</dbReference>
<evidence type="ECO:0000313" key="3">
    <source>
        <dbReference type="EMBL" id="CAD8101797.1"/>
    </source>
</evidence>